<dbReference type="EMBL" id="JBHSNC010000043">
    <property type="protein sequence ID" value="MFC5530632.1"/>
    <property type="molecule type" value="Genomic_DNA"/>
</dbReference>
<dbReference type="InterPro" id="IPR036582">
    <property type="entry name" value="Mao_N_sf"/>
</dbReference>
<protein>
    <submittedName>
        <fullName evidence="4">Stalk domain-containing protein</fullName>
    </submittedName>
</protein>
<feature type="chain" id="PRO_5046046204" evidence="1">
    <location>
        <begin position="24"/>
        <end position="426"/>
    </location>
</feature>
<reference evidence="5" key="1">
    <citation type="journal article" date="2019" name="Int. J. Syst. Evol. Microbiol.">
        <title>The Global Catalogue of Microorganisms (GCM) 10K type strain sequencing project: providing services to taxonomists for standard genome sequencing and annotation.</title>
        <authorList>
            <consortium name="The Broad Institute Genomics Platform"/>
            <consortium name="The Broad Institute Genome Sequencing Center for Infectious Disease"/>
            <person name="Wu L."/>
            <person name="Ma J."/>
        </authorList>
    </citation>
    <scope>NUCLEOTIDE SEQUENCE [LARGE SCALE GENOMIC DNA]</scope>
    <source>
        <strain evidence="5">CGMCC 1.18578</strain>
    </source>
</reference>
<dbReference type="InterPro" id="IPR036514">
    <property type="entry name" value="SGNH_hydro_sf"/>
</dbReference>
<proteinExistence type="predicted"/>
<accession>A0ABW0R2W6</accession>
<dbReference type="Proteomes" id="UP001596108">
    <property type="component" value="Unassembled WGS sequence"/>
</dbReference>
<evidence type="ECO:0000259" key="2">
    <source>
        <dbReference type="Pfam" id="PF07833"/>
    </source>
</evidence>
<feature type="signal peptide" evidence="1">
    <location>
        <begin position="1"/>
        <end position="23"/>
    </location>
</feature>
<dbReference type="InterPro" id="IPR051532">
    <property type="entry name" value="Ester_Hydrolysis_Enzymes"/>
</dbReference>
<dbReference type="InterPro" id="IPR013830">
    <property type="entry name" value="SGNH_hydro"/>
</dbReference>
<feature type="domain" description="SGNH hydrolase-type esterase" evidence="3">
    <location>
        <begin position="41"/>
        <end position="284"/>
    </location>
</feature>
<dbReference type="SUPFAM" id="SSF55383">
    <property type="entry name" value="Copper amine oxidase, domain N"/>
    <property type="match status" value="1"/>
</dbReference>
<comment type="caution">
    <text evidence="4">The sequence shown here is derived from an EMBL/GenBank/DDBJ whole genome shotgun (WGS) entry which is preliminary data.</text>
</comment>
<dbReference type="Gene3D" id="3.30.457.10">
    <property type="entry name" value="Copper amine oxidase-like, N-terminal domain"/>
    <property type="match status" value="1"/>
</dbReference>
<dbReference type="Pfam" id="PF07833">
    <property type="entry name" value="Cu_amine_oxidN1"/>
    <property type="match status" value="1"/>
</dbReference>
<keyword evidence="5" id="KW-1185">Reference proteome</keyword>
<evidence type="ECO:0000313" key="5">
    <source>
        <dbReference type="Proteomes" id="UP001596108"/>
    </source>
</evidence>
<dbReference type="Pfam" id="PF13472">
    <property type="entry name" value="Lipase_GDSL_2"/>
    <property type="match status" value="1"/>
</dbReference>
<sequence>MKRFVHVVIVAFLALMIVLPSFASAEAAPAVAKPNVYNIVALGDSLSVGYEKGFDEKSVPYGYVDRVYEQALFRGRAKLTNYAIMGLTTPGQMKLLDAAQAGKSLTADEIQDFSFFPDPRVKLQAGSVGSKAPDIAPALKEANLVVLTIGANDYGSFIKTMMLESTDNARTILQDTFDGTVNKYTANMDTLMRQIHTMAPNAEIVLADQYLPLWEDHDLYEELLTAVGKLSTALDSLAVKLNAEGIPLRIAHVGKLFAHKVETFTYVKSKLNFDSHPRQAGYEAMGQAFTEAIPEWQTYLVPAPRPQGVSLSVVVNGKELPYKPINKKNTNFLPIGDLSVAVQADKQWDAKTKTVTVTKNNHVVKISIGANYMYVDGVKQTFTTPPAFIQKFGKEDKTYVPIALIVKALDFDLVYRDKLQTAFINS</sequence>
<evidence type="ECO:0000259" key="3">
    <source>
        <dbReference type="Pfam" id="PF13472"/>
    </source>
</evidence>
<dbReference type="InterPro" id="IPR012854">
    <property type="entry name" value="Cu_amine_oxidase-like_N"/>
</dbReference>
<evidence type="ECO:0000256" key="1">
    <source>
        <dbReference type="SAM" id="SignalP"/>
    </source>
</evidence>
<dbReference type="RefSeq" id="WP_378112574.1">
    <property type="nucleotide sequence ID" value="NZ_JBHSNC010000043.1"/>
</dbReference>
<organism evidence="4 5">
    <name type="scientific">Cohnella yongneupensis</name>
    <dbReference type="NCBI Taxonomy" id="425006"/>
    <lineage>
        <taxon>Bacteria</taxon>
        <taxon>Bacillati</taxon>
        <taxon>Bacillota</taxon>
        <taxon>Bacilli</taxon>
        <taxon>Bacillales</taxon>
        <taxon>Paenibacillaceae</taxon>
        <taxon>Cohnella</taxon>
    </lineage>
</organism>
<feature type="domain" description="Copper amine oxidase-like N-terminal" evidence="2">
    <location>
        <begin position="314"/>
        <end position="423"/>
    </location>
</feature>
<keyword evidence="1" id="KW-0732">Signal</keyword>
<gene>
    <name evidence="4" type="ORF">ACFPQ4_14430</name>
</gene>
<name>A0ABW0R2W6_9BACL</name>
<dbReference type="PANTHER" id="PTHR30383">
    <property type="entry name" value="THIOESTERASE 1/PROTEASE 1/LYSOPHOSPHOLIPASE L1"/>
    <property type="match status" value="1"/>
</dbReference>
<dbReference type="PANTHER" id="PTHR30383:SF5">
    <property type="entry name" value="SGNH HYDROLASE-TYPE ESTERASE DOMAIN-CONTAINING PROTEIN"/>
    <property type="match status" value="1"/>
</dbReference>
<dbReference type="SUPFAM" id="SSF52266">
    <property type="entry name" value="SGNH hydrolase"/>
    <property type="match status" value="1"/>
</dbReference>
<evidence type="ECO:0000313" key="4">
    <source>
        <dbReference type="EMBL" id="MFC5530632.1"/>
    </source>
</evidence>
<dbReference type="Gene3D" id="3.40.50.1110">
    <property type="entry name" value="SGNH hydrolase"/>
    <property type="match status" value="1"/>
</dbReference>